<keyword evidence="6 9" id="KW-0812">Transmembrane</keyword>
<dbReference type="AlphaFoldDB" id="A0A6F8PNF4"/>
<comment type="subcellular location">
    <subcellularLocation>
        <location evidence="1">Membrane</location>
        <topology evidence="1">Multi-pass membrane protein</topology>
    </subcellularLocation>
</comment>
<feature type="transmembrane region" description="Helical" evidence="9">
    <location>
        <begin position="175"/>
        <end position="197"/>
    </location>
</feature>
<dbReference type="PANTHER" id="PTHR13929:SF0">
    <property type="entry name" value="UBIA PRENYLTRANSFERASE DOMAIN-CONTAINING PROTEIN 1"/>
    <property type="match status" value="1"/>
</dbReference>
<dbReference type="CDD" id="cd13962">
    <property type="entry name" value="PT_UbiA_UBIAD1"/>
    <property type="match status" value="1"/>
</dbReference>
<proteinExistence type="predicted"/>
<dbReference type="InterPro" id="IPR000537">
    <property type="entry name" value="UbiA_prenyltransferase"/>
</dbReference>
<evidence type="ECO:0000256" key="7">
    <source>
        <dbReference type="ARBA" id="ARBA00022989"/>
    </source>
</evidence>
<feature type="transmembrane region" description="Helical" evidence="9">
    <location>
        <begin position="275"/>
        <end position="300"/>
    </location>
</feature>
<keyword evidence="8 9" id="KW-0472">Membrane</keyword>
<evidence type="ECO:0000256" key="2">
    <source>
        <dbReference type="ARBA" id="ARBA00004863"/>
    </source>
</evidence>
<name>A0A6F8PNF4_9GAMM</name>
<reference evidence="11" key="1">
    <citation type="submission" date="2019-11" db="EMBL/GenBank/DDBJ databases">
        <title>Isolation and characterization of two novel species in the genus Thiomicrorhabdus.</title>
        <authorList>
            <person name="Mochizuki J."/>
            <person name="Kojima H."/>
            <person name="Fukui M."/>
        </authorList>
    </citation>
    <scope>NUCLEOTIDE SEQUENCE [LARGE SCALE GENOMIC DNA]</scope>
    <source>
        <strain evidence="11">AkT22</strain>
    </source>
</reference>
<dbReference type="UniPathway" id="UPA00079"/>
<dbReference type="InterPro" id="IPR026046">
    <property type="entry name" value="UBIAD1"/>
</dbReference>
<gene>
    <name evidence="10" type="primary">menA</name>
    <name evidence="10" type="ORF">THMIRHAT_13620</name>
</gene>
<dbReference type="GO" id="GO:0042371">
    <property type="term" value="P:vitamin K biosynthetic process"/>
    <property type="evidence" value="ECO:0007669"/>
    <property type="project" value="TreeGrafter"/>
</dbReference>
<dbReference type="PIRSF" id="PIRSF005355">
    <property type="entry name" value="UBIAD1"/>
    <property type="match status" value="1"/>
</dbReference>
<dbReference type="GO" id="GO:0009234">
    <property type="term" value="P:menaquinone biosynthetic process"/>
    <property type="evidence" value="ECO:0007669"/>
    <property type="project" value="UniProtKB-UniPathway"/>
</dbReference>
<evidence type="ECO:0000256" key="8">
    <source>
        <dbReference type="ARBA" id="ARBA00023136"/>
    </source>
</evidence>
<feature type="transmembrane region" description="Helical" evidence="9">
    <location>
        <begin position="123"/>
        <end position="140"/>
    </location>
</feature>
<accession>A0A6F8PNF4</accession>
<dbReference type="EMBL" id="AP021888">
    <property type="protein sequence ID" value="BBP43616.1"/>
    <property type="molecule type" value="Genomic_DNA"/>
</dbReference>
<dbReference type="KEGG" id="tzo:THMIRHAT_13620"/>
<keyword evidence="11" id="KW-1185">Reference proteome</keyword>
<protein>
    <submittedName>
        <fullName evidence="10">1,4-dihydroxy-2-naphthoate octaprenyltransferase</fullName>
    </submittedName>
</protein>
<dbReference type="Pfam" id="PF01040">
    <property type="entry name" value="UbiA"/>
    <property type="match status" value="1"/>
</dbReference>
<evidence type="ECO:0000256" key="5">
    <source>
        <dbReference type="ARBA" id="ARBA00022679"/>
    </source>
</evidence>
<evidence type="ECO:0000256" key="9">
    <source>
        <dbReference type="SAM" id="Phobius"/>
    </source>
</evidence>
<evidence type="ECO:0000256" key="1">
    <source>
        <dbReference type="ARBA" id="ARBA00004141"/>
    </source>
</evidence>
<dbReference type="InterPro" id="IPR044878">
    <property type="entry name" value="UbiA_sf"/>
</dbReference>
<feature type="transmembrane region" description="Helical" evidence="9">
    <location>
        <begin position="43"/>
        <end position="62"/>
    </location>
</feature>
<dbReference type="GO" id="GO:0004659">
    <property type="term" value="F:prenyltransferase activity"/>
    <property type="evidence" value="ECO:0007669"/>
    <property type="project" value="InterPro"/>
</dbReference>
<keyword evidence="5 10" id="KW-0808">Transferase</keyword>
<feature type="transmembrane region" description="Helical" evidence="9">
    <location>
        <begin position="244"/>
        <end position="263"/>
    </location>
</feature>
<evidence type="ECO:0000256" key="6">
    <source>
        <dbReference type="ARBA" id="ARBA00022692"/>
    </source>
</evidence>
<evidence type="ECO:0000256" key="3">
    <source>
        <dbReference type="ARBA" id="ARBA00022428"/>
    </source>
</evidence>
<evidence type="ECO:0000256" key="4">
    <source>
        <dbReference type="ARBA" id="ARBA00022475"/>
    </source>
</evidence>
<comment type="pathway">
    <text evidence="2">Quinol/quinone metabolism; menaquinone biosynthesis.</text>
</comment>
<dbReference type="RefSeq" id="WP_173291401.1">
    <property type="nucleotide sequence ID" value="NZ_AP021888.1"/>
</dbReference>
<keyword evidence="4" id="KW-1003">Cell membrane</keyword>
<dbReference type="Proteomes" id="UP000501466">
    <property type="component" value="Chromosome"/>
</dbReference>
<evidence type="ECO:0000313" key="11">
    <source>
        <dbReference type="Proteomes" id="UP000501466"/>
    </source>
</evidence>
<keyword evidence="7 9" id="KW-1133">Transmembrane helix</keyword>
<organism evidence="10 11">
    <name type="scientific">Thiosulfativibrio zosterae</name>
    <dbReference type="NCBI Taxonomy" id="2675053"/>
    <lineage>
        <taxon>Bacteria</taxon>
        <taxon>Pseudomonadati</taxon>
        <taxon>Pseudomonadota</taxon>
        <taxon>Gammaproteobacteria</taxon>
        <taxon>Thiotrichales</taxon>
        <taxon>Piscirickettsiaceae</taxon>
        <taxon>Thiosulfativibrio</taxon>
    </lineage>
</organism>
<keyword evidence="3" id="KW-0474">Menaquinone biosynthesis</keyword>
<feature type="transmembrane region" description="Helical" evidence="9">
    <location>
        <begin position="94"/>
        <end position="117"/>
    </location>
</feature>
<evidence type="ECO:0000313" key="10">
    <source>
        <dbReference type="EMBL" id="BBP43616.1"/>
    </source>
</evidence>
<dbReference type="PANTHER" id="PTHR13929">
    <property type="entry name" value="1,4-DIHYDROXY-2-NAPHTHOATE OCTAPRENYLTRANSFERASE"/>
    <property type="match status" value="1"/>
</dbReference>
<sequence length="301" mass="32613">MFNKAIFKAVIGSMRPPFLVLTLAVISLAAALANFQNQEWSVSLFVLVLLGGLSAHIAVNMLNEYEDFHSGLDDLTVKTPFSGGSGSLQAVPEAAAWVLQMGWFFLGFVAALGVYFIALRGWGLLPLGLIGLLIVVAYTSKITKMPWLCLIAPGFAFGPLMVMGAYYVLTGEYDWVVFGVSLVPFFLVNNLLLLNQFPDASADKMVGRYNVLILLGSKASGGIFNLFLLSSYLVILFLVALEYLPLWALLGGLTLLMAVPLALKVRAYHDDLERLMPALGLNVAVNILTPLLIALGLFLAH</sequence>
<feature type="transmembrane region" description="Helical" evidence="9">
    <location>
        <begin position="209"/>
        <end position="238"/>
    </location>
</feature>
<dbReference type="GO" id="GO:0016020">
    <property type="term" value="C:membrane"/>
    <property type="evidence" value="ECO:0007669"/>
    <property type="project" value="UniProtKB-SubCell"/>
</dbReference>
<dbReference type="Gene3D" id="1.10.357.140">
    <property type="entry name" value="UbiA prenyltransferase"/>
    <property type="match status" value="1"/>
</dbReference>
<feature type="transmembrane region" description="Helical" evidence="9">
    <location>
        <begin position="147"/>
        <end position="169"/>
    </location>
</feature>